<dbReference type="STRING" id="4795.A0A225WEX5"/>
<feature type="domain" description="PiggyBac transposable element-derived protein" evidence="1">
    <location>
        <begin position="34"/>
        <end position="136"/>
    </location>
</feature>
<dbReference type="InterPro" id="IPR029526">
    <property type="entry name" value="PGBD"/>
</dbReference>
<organism evidence="2 3">
    <name type="scientific">Phytophthora megakarya</name>
    <dbReference type="NCBI Taxonomy" id="4795"/>
    <lineage>
        <taxon>Eukaryota</taxon>
        <taxon>Sar</taxon>
        <taxon>Stramenopiles</taxon>
        <taxon>Oomycota</taxon>
        <taxon>Peronosporomycetes</taxon>
        <taxon>Peronosporales</taxon>
        <taxon>Peronosporaceae</taxon>
        <taxon>Phytophthora</taxon>
    </lineage>
</organism>
<gene>
    <name evidence="2" type="ORF">PHMEG_0009949</name>
</gene>
<reference evidence="3" key="1">
    <citation type="submission" date="2017-03" db="EMBL/GenBank/DDBJ databases">
        <title>Phytopthora megakarya and P. palmivora, two closely related causual agents of cacao black pod achieved similar genome size and gene model numbers by different mechanisms.</title>
        <authorList>
            <person name="Ali S."/>
            <person name="Shao J."/>
            <person name="Larry D.J."/>
            <person name="Kronmiller B."/>
            <person name="Shen D."/>
            <person name="Strem M.D."/>
            <person name="Melnick R.L."/>
            <person name="Guiltinan M.J."/>
            <person name="Tyler B.M."/>
            <person name="Meinhardt L.W."/>
            <person name="Bailey B.A."/>
        </authorList>
    </citation>
    <scope>NUCLEOTIDE SEQUENCE [LARGE SCALE GENOMIC DNA]</scope>
    <source>
        <strain evidence="3">zdho120</strain>
    </source>
</reference>
<evidence type="ECO:0000259" key="1">
    <source>
        <dbReference type="Pfam" id="PF13843"/>
    </source>
</evidence>
<evidence type="ECO:0000313" key="3">
    <source>
        <dbReference type="Proteomes" id="UP000198211"/>
    </source>
</evidence>
<dbReference type="EMBL" id="NBNE01000962">
    <property type="protein sequence ID" value="OWZ16276.1"/>
    <property type="molecule type" value="Genomic_DNA"/>
</dbReference>
<dbReference type="Proteomes" id="UP000198211">
    <property type="component" value="Unassembled WGS sequence"/>
</dbReference>
<sequence>MFADFADPVHHNGLLVKNAFSEITLTTKASEQFQRYIREIYGRPRFEEIIRKLHFSDNEASEATRMKTWKISSISDMINETFLSVMTVGPRILFDEGMIPMRSRYNPVRQYVRAKPHKWGTKLHTTCDTTSGYTRKYNKEKWVVTEKI</sequence>
<keyword evidence="3" id="KW-1185">Reference proteome</keyword>
<dbReference type="PANTHER" id="PTHR46599:SF3">
    <property type="entry name" value="PIGGYBAC TRANSPOSABLE ELEMENT-DERIVED PROTEIN 4"/>
    <property type="match status" value="1"/>
</dbReference>
<comment type="caution">
    <text evidence="2">The sequence shown here is derived from an EMBL/GenBank/DDBJ whole genome shotgun (WGS) entry which is preliminary data.</text>
</comment>
<evidence type="ECO:0000313" key="2">
    <source>
        <dbReference type="EMBL" id="OWZ16276.1"/>
    </source>
</evidence>
<proteinExistence type="predicted"/>
<dbReference type="Pfam" id="PF13843">
    <property type="entry name" value="DDE_Tnp_1_7"/>
    <property type="match status" value="1"/>
</dbReference>
<keyword evidence="2" id="KW-0346">Stress response</keyword>
<protein>
    <submittedName>
        <fullName evidence="2">Heat shock protein70</fullName>
    </submittedName>
</protein>
<dbReference type="PANTHER" id="PTHR46599">
    <property type="entry name" value="PIGGYBAC TRANSPOSABLE ELEMENT-DERIVED PROTEIN 4"/>
    <property type="match status" value="1"/>
</dbReference>
<dbReference type="OrthoDB" id="105205at2759"/>
<dbReference type="AlphaFoldDB" id="A0A225WEX5"/>
<accession>A0A225WEX5</accession>
<name>A0A225WEX5_9STRA</name>